<reference evidence="3" key="1">
    <citation type="journal article" date="2016" name="Nat. Commun.">
        <title>The channel catfish genome sequence provides insights into the evolution of scale formation in teleosts.</title>
        <authorList>
            <person name="Liu Z."/>
            <person name="Liu S."/>
            <person name="Yao J."/>
            <person name="Bao L."/>
            <person name="Zhang J."/>
            <person name="Li Y."/>
            <person name="Jiang C."/>
            <person name="Sun L."/>
            <person name="Wang R."/>
            <person name="Zhang Y."/>
            <person name="Zhou T."/>
            <person name="Zeng Q."/>
            <person name="Fu Q."/>
            <person name="Gao S."/>
            <person name="Li N."/>
            <person name="Koren S."/>
            <person name="Jiang Y."/>
            <person name="Zimin A."/>
            <person name="Xu P."/>
            <person name="Phillippy A.M."/>
            <person name="Geng X."/>
            <person name="Song L."/>
            <person name="Sun F."/>
            <person name="Li C."/>
            <person name="Wang X."/>
            <person name="Chen A."/>
            <person name="Jin Y."/>
            <person name="Yuan Z."/>
            <person name="Yang Y."/>
            <person name="Tan S."/>
            <person name="Peatman E."/>
            <person name="Lu J."/>
            <person name="Qin Z."/>
            <person name="Dunham R."/>
            <person name="Li Z."/>
            <person name="Sonstegard T."/>
            <person name="Feng J."/>
            <person name="Danzmann R.G."/>
            <person name="Schroeder S."/>
            <person name="Scheffler B."/>
            <person name="Duke M.V."/>
            <person name="Ballard L."/>
            <person name="Kucuktas H."/>
            <person name="Kaltenboeck L."/>
            <person name="Liu H."/>
            <person name="Armbruster J."/>
            <person name="Xie Y."/>
            <person name="Kirby M.L."/>
            <person name="Tian Y."/>
            <person name="Flanagan M.E."/>
            <person name="Mu W."/>
            <person name="Waldbieser G.C."/>
        </authorList>
    </citation>
    <scope>NUCLEOTIDE SEQUENCE [LARGE SCALE GENOMIC DNA]</scope>
    <source>
        <strain evidence="3">SDA103</strain>
    </source>
</reference>
<dbReference type="PANTHER" id="PTHR18911">
    <property type="entry name" value="CTCL TUMOR ANTIGEN HD-CL-01"/>
    <property type="match status" value="1"/>
</dbReference>
<keyword evidence="3" id="KW-1185">Reference proteome</keyword>
<evidence type="ECO:0000256" key="2">
    <source>
        <dbReference type="SAM" id="MobiDB-lite"/>
    </source>
</evidence>
<feature type="region of interest" description="Disordered" evidence="2">
    <location>
        <begin position="1"/>
        <end position="35"/>
    </location>
</feature>
<dbReference type="OrthoDB" id="5583482at2759"/>
<protein>
    <submittedName>
        <fullName evidence="4">Coiled-coil domain-containing protein 186</fullName>
    </submittedName>
</protein>
<dbReference type="Gene3D" id="1.10.287.1490">
    <property type="match status" value="1"/>
</dbReference>
<feature type="coiled-coil region" evidence="1">
    <location>
        <begin position="839"/>
        <end position="873"/>
    </location>
</feature>
<feature type="region of interest" description="Disordered" evidence="2">
    <location>
        <begin position="774"/>
        <end position="820"/>
    </location>
</feature>
<dbReference type="CTD" id="55088"/>
<reference evidence="4" key="2">
    <citation type="submission" date="2025-08" db="UniProtKB">
        <authorList>
            <consortium name="RefSeq"/>
        </authorList>
    </citation>
    <scope>IDENTIFICATION</scope>
    <source>
        <tissue evidence="4">Blood</tissue>
    </source>
</reference>
<keyword evidence="1" id="KW-0175">Coiled coil</keyword>
<evidence type="ECO:0000256" key="1">
    <source>
        <dbReference type="SAM" id="Coils"/>
    </source>
</evidence>
<dbReference type="STRING" id="7998.ENSIPUP00000025384"/>
<dbReference type="GO" id="GO:0031267">
    <property type="term" value="F:small GTPase binding"/>
    <property type="evidence" value="ECO:0007669"/>
    <property type="project" value="TreeGrafter"/>
</dbReference>
<dbReference type="RefSeq" id="XP_017339430.1">
    <property type="nucleotide sequence ID" value="XM_017483941.3"/>
</dbReference>
<dbReference type="KEGG" id="ipu:108274085"/>
<dbReference type="InterPro" id="IPR038830">
    <property type="entry name" value="CCDC186"/>
</dbReference>
<organism evidence="3 4">
    <name type="scientific">Ictalurus punctatus</name>
    <name type="common">Channel catfish</name>
    <name type="synonym">Silurus punctatus</name>
    <dbReference type="NCBI Taxonomy" id="7998"/>
    <lineage>
        <taxon>Eukaryota</taxon>
        <taxon>Metazoa</taxon>
        <taxon>Chordata</taxon>
        <taxon>Craniata</taxon>
        <taxon>Vertebrata</taxon>
        <taxon>Euteleostomi</taxon>
        <taxon>Actinopterygii</taxon>
        <taxon>Neopterygii</taxon>
        <taxon>Teleostei</taxon>
        <taxon>Ostariophysi</taxon>
        <taxon>Siluriformes</taxon>
        <taxon>Ictaluridae</taxon>
        <taxon>Ictalurus</taxon>
    </lineage>
</organism>
<dbReference type="Proteomes" id="UP000221080">
    <property type="component" value="Chromosome 13"/>
</dbReference>
<gene>
    <name evidence="4" type="primary">ccdc186</name>
</gene>
<name>A0A2D0SB24_ICTPU</name>
<dbReference type="AlphaFoldDB" id="A0A2D0SB24"/>
<dbReference type="GO" id="GO:0099518">
    <property type="term" value="P:vesicle cytoskeletal trafficking"/>
    <property type="evidence" value="ECO:0007669"/>
    <property type="project" value="TreeGrafter"/>
</dbReference>
<feature type="compositionally biased region" description="Polar residues" evidence="2">
    <location>
        <begin position="174"/>
        <end position="185"/>
    </location>
</feature>
<dbReference type="GO" id="GO:0005802">
    <property type="term" value="C:trans-Golgi network"/>
    <property type="evidence" value="ECO:0007669"/>
    <property type="project" value="TreeGrafter"/>
</dbReference>
<dbReference type="OMA" id="TLSNGMC"/>
<evidence type="ECO:0000313" key="3">
    <source>
        <dbReference type="Proteomes" id="UP000221080"/>
    </source>
</evidence>
<feature type="region of interest" description="Disordered" evidence="2">
    <location>
        <begin position="69"/>
        <end position="185"/>
    </location>
</feature>
<evidence type="ECO:0000313" key="4">
    <source>
        <dbReference type="RefSeq" id="XP_017339430.1"/>
    </source>
</evidence>
<feature type="compositionally biased region" description="Polar residues" evidence="2">
    <location>
        <begin position="154"/>
        <end position="163"/>
    </location>
</feature>
<dbReference type="GeneID" id="108274085"/>
<proteinExistence type="predicted"/>
<dbReference type="PANTHER" id="PTHR18911:SF5">
    <property type="entry name" value="COILED-COIL DOMAIN-CONTAINING PROTEIN 186"/>
    <property type="match status" value="1"/>
</dbReference>
<feature type="compositionally biased region" description="Basic and acidic residues" evidence="2">
    <location>
        <begin position="774"/>
        <end position="788"/>
    </location>
</feature>
<accession>A0A2D0SB24</accession>
<sequence>MEQCDGLGEQHPTPDPPHDTDVNSACTGPSQVIRDGTGQELKGVEDDVEAEQDSVLDSIQSDGVESLGLRLDFSTSDQEGTTAEDEQEDGINSCDSGTASVDDTRTPPALPNGLIETVPAVQDGTVEVVLPSSHTEDRKVASSSVPDDARESCESNNTPSHEVSPSGDAAKPQGLSSQTGNVTNSDLAVSPEHEANHSNSVSSANLYDTDCSRKLMSEIQRSVSQESLLDELESELLSCQVLEQGSSRANPLNGLPKDQGSMVVFEKCVQYKYSQQEKAIKRLLDENKKHQELILGICSEKDNMREELKKRVETEKQHLFTIKKFESRVEELLKELKESKDKLVHQDQAAKNTIQQMQREMSYRLEQAGKKCEEARQEKEAMVMKYVRGEKEALDLRREKEQLERKLREATAEVDKQARRGNQLAQEKGRLQQLHDAKENDMTRLSRELEKLKDEINSHIIKVKWAQNKLKSETDAHKETKDKLKETTAKLTQAKEETEQIRKNCQDMIRTYQESEEIKSNELDAKLRETKGELEKHKQEQTDQLEMHRAKIKELEDLKRSFKEGMDELTTLRTKVKCLEDERPRWEDELCKYREIINRQKAEIQNQREKLRDIQRLEEQHQRDEQEMVSLREEVESVNLQIADLHKDVQGGRAREAELLAFMEKMTSKNAQLQSESNGLQTQLDHMITNSRELQSRLEETERALTDMTARLKREEQRMHNEVQALQTERFALQTEIVHLKTRVEELRDELATQKRKQAANIKDLTKHLTQARKKLEQVENGGCDREGSSMGSRSSSSGSLNARGSSMDDRSPENQSGSSVVVVDSFPEVDKAVLVERIVRLQKAHARKNEKIEFLEDHIKQLVEEIRKKTKIIQSYVLREESGALSSEASDFNKVHLSKRGGIMASLYTSHPADSGLTLDLSLEINRKLQAVLEDTLLKNITLKENLQTLGSEIERLIQQQRPVEPSVRRK</sequence>
<feature type="compositionally biased region" description="Low complexity" evidence="2">
    <location>
        <begin position="789"/>
        <end position="806"/>
    </location>
</feature>